<dbReference type="InterPro" id="IPR036864">
    <property type="entry name" value="Zn2-C6_fun-type_DNA-bd_sf"/>
</dbReference>
<dbReference type="GO" id="GO:0003677">
    <property type="term" value="F:DNA binding"/>
    <property type="evidence" value="ECO:0007669"/>
    <property type="project" value="InterPro"/>
</dbReference>
<dbReference type="CDD" id="cd00067">
    <property type="entry name" value="GAL4"/>
    <property type="match status" value="1"/>
</dbReference>
<dbReference type="SMART" id="SM00906">
    <property type="entry name" value="Fungal_trans"/>
    <property type="match status" value="1"/>
</dbReference>
<dbReference type="EMBL" id="JAGMUV010000017">
    <property type="protein sequence ID" value="KAH7131221.1"/>
    <property type="molecule type" value="Genomic_DNA"/>
</dbReference>
<sequence>MPDQESPSSQSSGNARLPISLHPAASARSAATPLSPMSCRSCRHRKSKCSRRIPTCEACQRHGVPCIYDAVPKKRIPNSHLVKDLLNRVHSLERERQGIEPPAQRDATPRGEIEETPMTPIAQQELTYCPPELPDIGVLPQSSQPDIPTRREMLGAFFTHVHGNPFIFVHEATLRRQFLNFQVSDVFLYSLCALCTCHMASNDRSASNRQIEEYLQMSESGEGSLNLSLESIQINIMQILCLLYLGHGARAWMKLGSAIRIVQGMELHKESSRNAETTTYQDLVRLCIHTLYSMDRFSVCGTSRPMMLNDDTLRDLRLPTPDGVFGESTINTSGATKFSELLSYDNSKTQQQTIMHMFTSICVLLGKCNNYLQRGGVQGDSHFPWHPMSNLSGLVGELGKWKDRVESAIAPASLDCSLTTTVNRFYLSWFIYHAIFVRLYRQFLPLITGSTVSDDSSDPWQQETSRKCVEHAVAISNLCAQAQMHGYSWPYFTSFCLGTAGTVLIHATHYDLAMSHIPYLVNIVERILDMRHRNVLVNYQCEMLRQMHRLHATMIRNYRSGTLVTTNLHLTQFYKRYPEGLFDPSHIPFSRIGEWMDTSLDGPDDLFSLGSLSQRLVSLRGQPYAYHRQVAESESSGQSAQSPLGTQSMATSGSFSEASRNYPSSLMYALDGYFEFEASSTASQAMSGHAHGEPCESIGQDLIDSVLQQVAEDDYHGLEY</sequence>
<evidence type="ECO:0000259" key="7">
    <source>
        <dbReference type="PROSITE" id="PS50048"/>
    </source>
</evidence>
<keyword evidence="3" id="KW-0805">Transcription regulation</keyword>
<dbReference type="PROSITE" id="PS50048">
    <property type="entry name" value="ZN2_CY6_FUNGAL_2"/>
    <property type="match status" value="1"/>
</dbReference>
<name>A0A9P9ISX0_9HYPO</name>
<evidence type="ECO:0000256" key="2">
    <source>
        <dbReference type="ARBA" id="ARBA00022723"/>
    </source>
</evidence>
<dbReference type="Gene3D" id="4.10.240.10">
    <property type="entry name" value="Zn(2)-C6 fungal-type DNA-binding domain"/>
    <property type="match status" value="1"/>
</dbReference>
<organism evidence="8 9">
    <name type="scientific">Dactylonectria macrodidyma</name>
    <dbReference type="NCBI Taxonomy" id="307937"/>
    <lineage>
        <taxon>Eukaryota</taxon>
        <taxon>Fungi</taxon>
        <taxon>Dikarya</taxon>
        <taxon>Ascomycota</taxon>
        <taxon>Pezizomycotina</taxon>
        <taxon>Sordariomycetes</taxon>
        <taxon>Hypocreomycetidae</taxon>
        <taxon>Hypocreales</taxon>
        <taxon>Nectriaceae</taxon>
        <taxon>Dactylonectria</taxon>
    </lineage>
</organism>
<protein>
    <recommendedName>
        <fullName evidence="7">Zn(2)-C6 fungal-type domain-containing protein</fullName>
    </recommendedName>
</protein>
<dbReference type="PANTHER" id="PTHR47338">
    <property type="entry name" value="ZN(II)2CYS6 TRANSCRIPTION FACTOR (EUROFUNG)-RELATED"/>
    <property type="match status" value="1"/>
</dbReference>
<feature type="region of interest" description="Disordered" evidence="6">
    <location>
        <begin position="92"/>
        <end position="121"/>
    </location>
</feature>
<dbReference type="AlphaFoldDB" id="A0A9P9ISX0"/>
<dbReference type="GO" id="GO:0000981">
    <property type="term" value="F:DNA-binding transcription factor activity, RNA polymerase II-specific"/>
    <property type="evidence" value="ECO:0007669"/>
    <property type="project" value="InterPro"/>
</dbReference>
<dbReference type="Pfam" id="PF00172">
    <property type="entry name" value="Zn_clus"/>
    <property type="match status" value="1"/>
</dbReference>
<keyword evidence="9" id="KW-1185">Reference proteome</keyword>
<evidence type="ECO:0000256" key="5">
    <source>
        <dbReference type="ARBA" id="ARBA00023242"/>
    </source>
</evidence>
<evidence type="ECO:0000256" key="6">
    <source>
        <dbReference type="SAM" id="MobiDB-lite"/>
    </source>
</evidence>
<dbReference type="OrthoDB" id="5013471at2759"/>
<keyword evidence="2" id="KW-0479">Metal-binding</keyword>
<feature type="compositionally biased region" description="Low complexity" evidence="6">
    <location>
        <begin position="632"/>
        <end position="642"/>
    </location>
</feature>
<feature type="compositionally biased region" description="Polar residues" evidence="6">
    <location>
        <begin position="643"/>
        <end position="655"/>
    </location>
</feature>
<evidence type="ECO:0000313" key="9">
    <source>
        <dbReference type="Proteomes" id="UP000738349"/>
    </source>
</evidence>
<dbReference type="InterPro" id="IPR001138">
    <property type="entry name" value="Zn2Cys6_DnaBD"/>
</dbReference>
<feature type="domain" description="Zn(2)-C6 fungal-type" evidence="7">
    <location>
        <begin position="38"/>
        <end position="68"/>
    </location>
</feature>
<dbReference type="InterPro" id="IPR007219">
    <property type="entry name" value="XnlR_reg_dom"/>
</dbReference>
<keyword evidence="5" id="KW-0539">Nucleus</keyword>
<dbReference type="GO" id="GO:0008270">
    <property type="term" value="F:zinc ion binding"/>
    <property type="evidence" value="ECO:0007669"/>
    <property type="project" value="InterPro"/>
</dbReference>
<dbReference type="SMART" id="SM00066">
    <property type="entry name" value="GAL4"/>
    <property type="match status" value="1"/>
</dbReference>
<dbReference type="Pfam" id="PF04082">
    <property type="entry name" value="Fungal_trans"/>
    <property type="match status" value="1"/>
</dbReference>
<dbReference type="GO" id="GO:0006351">
    <property type="term" value="P:DNA-templated transcription"/>
    <property type="evidence" value="ECO:0007669"/>
    <property type="project" value="InterPro"/>
</dbReference>
<comment type="subcellular location">
    <subcellularLocation>
        <location evidence="1">Nucleus</location>
    </subcellularLocation>
</comment>
<gene>
    <name evidence="8" type="ORF">EDB81DRAFT_808168</name>
</gene>
<dbReference type="SUPFAM" id="SSF57701">
    <property type="entry name" value="Zn2/Cys6 DNA-binding domain"/>
    <property type="match status" value="1"/>
</dbReference>
<proteinExistence type="predicted"/>
<keyword evidence="4" id="KW-0804">Transcription</keyword>
<dbReference type="PROSITE" id="PS00463">
    <property type="entry name" value="ZN2_CY6_FUNGAL_1"/>
    <property type="match status" value="1"/>
</dbReference>
<evidence type="ECO:0000256" key="4">
    <source>
        <dbReference type="ARBA" id="ARBA00023163"/>
    </source>
</evidence>
<accession>A0A9P9ISX0</accession>
<dbReference type="InterPro" id="IPR050815">
    <property type="entry name" value="TF_fung"/>
</dbReference>
<dbReference type="Proteomes" id="UP000738349">
    <property type="component" value="Unassembled WGS sequence"/>
</dbReference>
<dbReference type="PANTHER" id="PTHR47338:SF4">
    <property type="entry name" value="ZN(II)2CYS6 TRANSCRIPTION FACTOR (EUROFUNG)"/>
    <property type="match status" value="1"/>
</dbReference>
<comment type="caution">
    <text evidence="8">The sequence shown here is derived from an EMBL/GenBank/DDBJ whole genome shotgun (WGS) entry which is preliminary data.</text>
</comment>
<dbReference type="CDD" id="cd12148">
    <property type="entry name" value="fungal_TF_MHR"/>
    <property type="match status" value="1"/>
</dbReference>
<feature type="region of interest" description="Disordered" evidence="6">
    <location>
        <begin position="628"/>
        <end position="655"/>
    </location>
</feature>
<reference evidence="8" key="1">
    <citation type="journal article" date="2021" name="Nat. Commun.">
        <title>Genetic determinants of endophytism in the Arabidopsis root mycobiome.</title>
        <authorList>
            <person name="Mesny F."/>
            <person name="Miyauchi S."/>
            <person name="Thiergart T."/>
            <person name="Pickel B."/>
            <person name="Atanasova L."/>
            <person name="Karlsson M."/>
            <person name="Huettel B."/>
            <person name="Barry K.W."/>
            <person name="Haridas S."/>
            <person name="Chen C."/>
            <person name="Bauer D."/>
            <person name="Andreopoulos W."/>
            <person name="Pangilinan J."/>
            <person name="LaButti K."/>
            <person name="Riley R."/>
            <person name="Lipzen A."/>
            <person name="Clum A."/>
            <person name="Drula E."/>
            <person name="Henrissat B."/>
            <person name="Kohler A."/>
            <person name="Grigoriev I.V."/>
            <person name="Martin F.M."/>
            <person name="Hacquard S."/>
        </authorList>
    </citation>
    <scope>NUCLEOTIDE SEQUENCE</scope>
    <source>
        <strain evidence="8">MPI-CAGE-AT-0147</strain>
    </source>
</reference>
<dbReference type="GO" id="GO:0005634">
    <property type="term" value="C:nucleus"/>
    <property type="evidence" value="ECO:0007669"/>
    <property type="project" value="UniProtKB-SubCell"/>
</dbReference>
<evidence type="ECO:0000256" key="1">
    <source>
        <dbReference type="ARBA" id="ARBA00004123"/>
    </source>
</evidence>
<evidence type="ECO:0000313" key="8">
    <source>
        <dbReference type="EMBL" id="KAH7131221.1"/>
    </source>
</evidence>
<evidence type="ECO:0000256" key="3">
    <source>
        <dbReference type="ARBA" id="ARBA00023015"/>
    </source>
</evidence>